<keyword evidence="2" id="KW-1185">Reference proteome</keyword>
<dbReference type="Pfam" id="PF20112">
    <property type="entry name" value="DUF6502"/>
    <property type="match status" value="1"/>
</dbReference>
<evidence type="ECO:0000313" key="2">
    <source>
        <dbReference type="Proteomes" id="UP000251800"/>
    </source>
</evidence>
<organism evidence="1 2">
    <name type="scientific">Abyssibacter profundi</name>
    <dbReference type="NCBI Taxonomy" id="2182787"/>
    <lineage>
        <taxon>Bacteria</taxon>
        <taxon>Pseudomonadati</taxon>
        <taxon>Pseudomonadota</taxon>
        <taxon>Gammaproteobacteria</taxon>
        <taxon>Chromatiales</taxon>
        <taxon>Oceanococcaceae</taxon>
        <taxon>Abyssibacter</taxon>
    </lineage>
</organism>
<protein>
    <submittedName>
        <fullName evidence="1">Uncharacterized protein</fullName>
    </submittedName>
</protein>
<proteinExistence type="predicted"/>
<accession>A0A363UJI6</accession>
<dbReference type="Proteomes" id="UP000251800">
    <property type="component" value="Unassembled WGS sequence"/>
</dbReference>
<comment type="caution">
    <text evidence="1">The sequence shown here is derived from an EMBL/GenBank/DDBJ whole genome shotgun (WGS) entry which is preliminary data.</text>
</comment>
<name>A0A363UJI6_9GAMM</name>
<dbReference type="InterPro" id="IPR045445">
    <property type="entry name" value="DUF6502"/>
</dbReference>
<dbReference type="EMBL" id="QEQK01000009">
    <property type="protein sequence ID" value="PWN55588.1"/>
    <property type="molecule type" value="Genomic_DNA"/>
</dbReference>
<evidence type="ECO:0000313" key="1">
    <source>
        <dbReference type="EMBL" id="PWN55588.1"/>
    </source>
</evidence>
<reference evidence="1 2" key="1">
    <citation type="submission" date="2018-05" db="EMBL/GenBank/DDBJ databases">
        <title>Abyssibacter profundi OUC007T gen. nov., sp. nov, a marine bacterium isolated from seawater of the Mariana Trench.</title>
        <authorList>
            <person name="Zhou S."/>
        </authorList>
    </citation>
    <scope>NUCLEOTIDE SEQUENCE [LARGE SCALE GENOMIC DNA]</scope>
    <source>
        <strain evidence="1 2">OUC007</strain>
    </source>
</reference>
<dbReference type="AlphaFoldDB" id="A0A363UJI6"/>
<gene>
    <name evidence="1" type="ORF">DEH80_10785</name>
</gene>
<sequence>MDSMTQFDPAAQSRVQRALERILTALARVLLRQGIGYTAFAETAKRVFVTVATEEFGLRSRPASKSRVALMTGLNRRDVARVQRLATTDSPPQMYNPALRIVSTWIRDPAYQDSEGHPRELPVLGPAPSIEALRSTVCPDVPITAVTRELLNTGVARSADDDATRPGRIALRVDGYVPYQDSSAKLEFMGTDVAALLETIGWNLEHPQSPKFQRKVSFNDLTPAGVAALTAAAANQGMDLLRHLDSELAQHRTETGGEFAGMGIYVFSESGTDVPTSTVESS</sequence>